<organism evidence="1 2">
    <name type="scientific">Staurois parvus</name>
    <dbReference type="NCBI Taxonomy" id="386267"/>
    <lineage>
        <taxon>Eukaryota</taxon>
        <taxon>Metazoa</taxon>
        <taxon>Chordata</taxon>
        <taxon>Craniata</taxon>
        <taxon>Vertebrata</taxon>
        <taxon>Euteleostomi</taxon>
        <taxon>Amphibia</taxon>
        <taxon>Batrachia</taxon>
        <taxon>Anura</taxon>
        <taxon>Neobatrachia</taxon>
        <taxon>Ranoidea</taxon>
        <taxon>Ranidae</taxon>
        <taxon>Staurois</taxon>
    </lineage>
</organism>
<name>A0ABN9F984_9NEOB</name>
<evidence type="ECO:0000313" key="2">
    <source>
        <dbReference type="Proteomes" id="UP001162483"/>
    </source>
</evidence>
<dbReference type="EMBL" id="CATNWA010016515">
    <property type="protein sequence ID" value="CAI9593372.1"/>
    <property type="molecule type" value="Genomic_DNA"/>
</dbReference>
<dbReference type="Proteomes" id="UP001162483">
    <property type="component" value="Unassembled WGS sequence"/>
</dbReference>
<evidence type="ECO:0000313" key="1">
    <source>
        <dbReference type="EMBL" id="CAI9593372.1"/>
    </source>
</evidence>
<keyword evidence="2" id="KW-1185">Reference proteome</keyword>
<protein>
    <submittedName>
        <fullName evidence="1">Uncharacterized protein</fullName>
    </submittedName>
</protein>
<comment type="caution">
    <text evidence="1">The sequence shown here is derived from an EMBL/GenBank/DDBJ whole genome shotgun (WGS) entry which is preliminary data.</text>
</comment>
<proteinExistence type="predicted"/>
<reference evidence="1" key="1">
    <citation type="submission" date="2023-05" db="EMBL/GenBank/DDBJ databases">
        <authorList>
            <person name="Stuckert A."/>
        </authorList>
    </citation>
    <scope>NUCLEOTIDE SEQUENCE</scope>
</reference>
<accession>A0ABN9F984</accession>
<sequence>MCTGSSPPVLHRCTGSSPPVLHRCTGSSPPVLHRCTGSSPSVLHRGTGSSPPVLRRCTGSSPGLEWLPLMSPHTGSFSQCALEAAESQRELHLISWLEDVQHQILALSCLA</sequence>
<gene>
    <name evidence="1" type="ORF">SPARVUS_LOCUS11520313</name>
</gene>